<dbReference type="InterPro" id="IPR004706">
    <property type="entry name" value="Arsenical-R_Acr3"/>
</dbReference>
<dbReference type="EMBL" id="JROM01000016">
    <property type="protein sequence ID" value="KHE75056.1"/>
    <property type="molecule type" value="Genomic_DNA"/>
</dbReference>
<name>A0A0B0DAN8_9MICC</name>
<evidence type="ECO:0000256" key="8">
    <source>
        <dbReference type="SAM" id="Phobius"/>
    </source>
</evidence>
<protein>
    <submittedName>
        <fullName evidence="9">Arsenic resistance protein</fullName>
    </submittedName>
</protein>
<keyword evidence="4" id="KW-1003">Cell membrane</keyword>
<comment type="caution">
    <text evidence="9">The sequence shown here is derived from an EMBL/GenBank/DDBJ whole genome shotgun (WGS) entry which is preliminary data.</text>
</comment>
<dbReference type="GO" id="GO:0015105">
    <property type="term" value="F:arsenite transmembrane transporter activity"/>
    <property type="evidence" value="ECO:0007669"/>
    <property type="project" value="TreeGrafter"/>
</dbReference>
<evidence type="ECO:0000256" key="2">
    <source>
        <dbReference type="ARBA" id="ARBA00010110"/>
    </source>
</evidence>
<gene>
    <name evidence="9" type="ORF">AS25_04740</name>
</gene>
<dbReference type="RefSeq" id="WP_035962163.1">
    <property type="nucleotide sequence ID" value="NZ_JROM01000016.1"/>
</dbReference>
<evidence type="ECO:0000313" key="10">
    <source>
        <dbReference type="Proteomes" id="UP000030664"/>
    </source>
</evidence>
<dbReference type="Gene3D" id="1.20.1530.20">
    <property type="match status" value="1"/>
</dbReference>
<comment type="similarity">
    <text evidence="2">Belongs to the arsenical resistance-3 (ACR3) (TC 2.A.59) family.</text>
</comment>
<evidence type="ECO:0000256" key="1">
    <source>
        <dbReference type="ARBA" id="ARBA00004651"/>
    </source>
</evidence>
<evidence type="ECO:0000256" key="6">
    <source>
        <dbReference type="ARBA" id="ARBA00022989"/>
    </source>
</evidence>
<feature type="transmembrane region" description="Helical" evidence="8">
    <location>
        <begin position="261"/>
        <end position="281"/>
    </location>
</feature>
<feature type="transmembrane region" description="Helical" evidence="8">
    <location>
        <begin position="126"/>
        <end position="149"/>
    </location>
</feature>
<feature type="transmembrane region" description="Helical" evidence="8">
    <location>
        <begin position="161"/>
        <end position="184"/>
    </location>
</feature>
<dbReference type="PANTHER" id="PTHR43057">
    <property type="entry name" value="ARSENITE EFFLUX TRANSPORTER"/>
    <property type="match status" value="1"/>
</dbReference>
<sequence length="315" mass="33235">MTRFMERFQIPLYLAALAVGALAGWWAPGLGGLAAPAVTPVLAALLYVTFLGIPLRRVGEGLRDLRFMACLVIVNFAVVPVIVFALVRAFSIEGPMLIGVLLVLLTPCIDYVIVFSGLAGAANDRLLAASPVLLVLQMLTLPLYLWSFLAPDVAVAVHWGTFAQALAVVIVIPLVAAAVTQWAAARSPVARRWGRLAGGAMVPLMMLTLATVVASQIALVGSRAQALLPLVPVYVSFAALMTALGWAAGRLAGLRVRERRAVLFSGVTRNSLVVLPLALAAPDGTVLAPLAVLTQTFVELLVMLALVGLVPRLVR</sequence>
<evidence type="ECO:0000256" key="3">
    <source>
        <dbReference type="ARBA" id="ARBA00022448"/>
    </source>
</evidence>
<comment type="subcellular location">
    <subcellularLocation>
        <location evidence="1">Cell membrane</location>
        <topology evidence="1">Multi-pass membrane protein</topology>
    </subcellularLocation>
</comment>
<dbReference type="STRING" id="223184.AS25_04740"/>
<proteinExistence type="inferred from homology"/>
<evidence type="ECO:0000313" key="9">
    <source>
        <dbReference type="EMBL" id="KHE75056.1"/>
    </source>
</evidence>
<evidence type="ECO:0000256" key="4">
    <source>
        <dbReference type="ARBA" id="ARBA00022475"/>
    </source>
</evidence>
<dbReference type="PANTHER" id="PTHR43057:SF1">
    <property type="entry name" value="ARSENICAL-RESISTANCE PROTEIN 3"/>
    <property type="match status" value="1"/>
</dbReference>
<keyword evidence="3" id="KW-0813">Transport</keyword>
<keyword evidence="5 8" id="KW-0812">Transmembrane</keyword>
<evidence type="ECO:0000256" key="7">
    <source>
        <dbReference type="ARBA" id="ARBA00023136"/>
    </source>
</evidence>
<keyword evidence="7 8" id="KW-0472">Membrane</keyword>
<dbReference type="Proteomes" id="UP000030664">
    <property type="component" value="Unassembled WGS sequence"/>
</dbReference>
<dbReference type="AlphaFoldDB" id="A0A0B0DAN8"/>
<dbReference type="GO" id="GO:0015104">
    <property type="term" value="F:antimonite transmembrane transporter activity"/>
    <property type="evidence" value="ECO:0007669"/>
    <property type="project" value="TreeGrafter"/>
</dbReference>
<feature type="transmembrane region" description="Helical" evidence="8">
    <location>
        <begin position="96"/>
        <end position="119"/>
    </location>
</feature>
<feature type="transmembrane region" description="Helical" evidence="8">
    <location>
        <begin position="226"/>
        <end position="249"/>
    </location>
</feature>
<keyword evidence="6 8" id="KW-1133">Transmembrane helix</keyword>
<reference evidence="9 10" key="1">
    <citation type="submission" date="2014-09" db="EMBL/GenBank/DDBJ databases">
        <title>High-quality draft genome sequence of Kocuria marina SO9-6, an actinobacterium isolated from a copper mine.</title>
        <authorList>
            <person name="Castro D.B."/>
            <person name="Pereira L.B."/>
            <person name="Silva M.V."/>
            <person name="Silva B.P."/>
            <person name="Zanardi B.R."/>
            <person name="Carlos C."/>
            <person name="Belgini D.R."/>
            <person name="Limache E.G."/>
            <person name="Lacerda G.V."/>
            <person name="Nery M.B."/>
            <person name="Gomes M.B."/>
            <person name="Souza S."/>
            <person name="Silva T.M."/>
            <person name="Rodrigues V.D."/>
            <person name="Paulino L.C."/>
            <person name="Vicentini R."/>
            <person name="Ferraz L.F."/>
            <person name="Ottoboni L.M."/>
        </authorList>
    </citation>
    <scope>NUCLEOTIDE SEQUENCE [LARGE SCALE GENOMIC DNA]</scope>
    <source>
        <strain evidence="9 10">SO9-6</strain>
    </source>
</reference>
<dbReference type="eggNOG" id="COG0798">
    <property type="taxonomic scope" value="Bacteria"/>
</dbReference>
<dbReference type="InterPro" id="IPR002657">
    <property type="entry name" value="BilAc:Na_symport/Acr3"/>
</dbReference>
<dbReference type="InterPro" id="IPR038770">
    <property type="entry name" value="Na+/solute_symporter_sf"/>
</dbReference>
<dbReference type="GO" id="GO:0005886">
    <property type="term" value="C:plasma membrane"/>
    <property type="evidence" value="ECO:0007669"/>
    <property type="project" value="UniProtKB-SubCell"/>
</dbReference>
<organism evidence="9 10">
    <name type="scientific">Kocuria marina</name>
    <dbReference type="NCBI Taxonomy" id="223184"/>
    <lineage>
        <taxon>Bacteria</taxon>
        <taxon>Bacillati</taxon>
        <taxon>Actinomycetota</taxon>
        <taxon>Actinomycetes</taxon>
        <taxon>Micrococcales</taxon>
        <taxon>Micrococcaceae</taxon>
        <taxon>Kocuria</taxon>
    </lineage>
</organism>
<dbReference type="Pfam" id="PF01758">
    <property type="entry name" value="SBF"/>
    <property type="match status" value="1"/>
</dbReference>
<dbReference type="GO" id="GO:0015297">
    <property type="term" value="F:antiporter activity"/>
    <property type="evidence" value="ECO:0007669"/>
    <property type="project" value="InterPro"/>
</dbReference>
<feature type="transmembrane region" description="Helical" evidence="8">
    <location>
        <begin position="67"/>
        <end position="90"/>
    </location>
</feature>
<evidence type="ECO:0000256" key="5">
    <source>
        <dbReference type="ARBA" id="ARBA00022692"/>
    </source>
</evidence>
<feature type="transmembrane region" description="Helical" evidence="8">
    <location>
        <begin position="196"/>
        <end position="220"/>
    </location>
</feature>
<feature type="transmembrane region" description="Helical" evidence="8">
    <location>
        <begin position="33"/>
        <end position="55"/>
    </location>
</feature>
<feature type="transmembrane region" description="Helical" evidence="8">
    <location>
        <begin position="287"/>
        <end position="310"/>
    </location>
</feature>
<accession>A0A0B0DAN8</accession>